<dbReference type="EMBL" id="CP071249">
    <property type="protein sequence ID" value="UUF06394.1"/>
    <property type="molecule type" value="Genomic_DNA"/>
</dbReference>
<evidence type="ECO:0000256" key="2">
    <source>
        <dbReference type="ARBA" id="ARBA00022801"/>
    </source>
</evidence>
<dbReference type="PANTHER" id="PTHR31302:SF31">
    <property type="entry name" value="PHOSPHODIESTERASE YAEI"/>
    <property type="match status" value="1"/>
</dbReference>
<dbReference type="Proteomes" id="UP001058016">
    <property type="component" value="Chromosome"/>
</dbReference>
<evidence type="ECO:0000256" key="1">
    <source>
        <dbReference type="ARBA" id="ARBA00022723"/>
    </source>
</evidence>
<evidence type="ECO:0000259" key="3">
    <source>
        <dbReference type="Pfam" id="PF00149"/>
    </source>
</evidence>
<dbReference type="SUPFAM" id="SSF56300">
    <property type="entry name" value="Metallo-dependent phosphatases"/>
    <property type="match status" value="1"/>
</dbReference>
<reference evidence="5 6" key="1">
    <citation type="submission" date="2021-03" db="EMBL/GenBank/DDBJ databases">
        <title>Comparative Genomics and Metabolomics in the genus Turicibacter.</title>
        <authorList>
            <person name="Maki J."/>
            <person name="Looft T."/>
        </authorList>
    </citation>
    <scope>NUCLEOTIDE SEQUENCE</scope>
    <source>
        <strain evidence="5">ISU324</strain>
        <strain evidence="4 6">MMM721</strain>
    </source>
</reference>
<accession>A0A9Q9CPW3</accession>
<keyword evidence="6" id="KW-1185">Reference proteome</keyword>
<sequence>MIILLFIVTLLFIYFEQEVFSTSFYKLKTDKLNLKKGPIRIVQLSDLHSKSFGRQNRRLIQKIKRLNPDFIVTTGDMITSTDSNGNAFLDVVTACSSKYPIFYIEGNHEITAKYDTLNQETKWYEAYLKSLEDLGVHLLNNESRKVTINEDELYIYGLTVPLAHYYSVPIDIQKQVSVRAIKEVSEVLPDLEEGHFNILLAHNPFLANLYEQHGFDHVYCGHVHGGALRLPLIGGVLSPERKLFPKYSAGIYQIGKMKMIVSRGLGRLRLFNRPDIVVIEIYPK</sequence>
<gene>
    <name evidence="4" type="ORF">J0J69_02045</name>
    <name evidence="5" type="ORF">J0J70_08295</name>
</gene>
<dbReference type="Proteomes" id="UP001058072">
    <property type="component" value="Chromosome"/>
</dbReference>
<dbReference type="InterPro" id="IPR004843">
    <property type="entry name" value="Calcineurin-like_PHP"/>
</dbReference>
<dbReference type="Gene3D" id="3.60.21.10">
    <property type="match status" value="1"/>
</dbReference>
<dbReference type="RefSeq" id="WP_055304173.1">
    <property type="nucleotide sequence ID" value="NZ_CP071249.1"/>
</dbReference>
<dbReference type="GO" id="GO:0046872">
    <property type="term" value="F:metal ion binding"/>
    <property type="evidence" value="ECO:0007669"/>
    <property type="project" value="UniProtKB-KW"/>
</dbReference>
<dbReference type="GO" id="GO:0008758">
    <property type="term" value="F:UDP-2,3-diacylglucosamine hydrolase activity"/>
    <property type="evidence" value="ECO:0007669"/>
    <property type="project" value="TreeGrafter"/>
</dbReference>
<evidence type="ECO:0000313" key="4">
    <source>
        <dbReference type="EMBL" id="UUF06394.1"/>
    </source>
</evidence>
<dbReference type="EMBL" id="CP071250">
    <property type="protein sequence ID" value="UUF07628.1"/>
    <property type="molecule type" value="Genomic_DNA"/>
</dbReference>
<dbReference type="GO" id="GO:0009245">
    <property type="term" value="P:lipid A biosynthetic process"/>
    <property type="evidence" value="ECO:0007669"/>
    <property type="project" value="TreeGrafter"/>
</dbReference>
<organism evidence="5 7">
    <name type="scientific">Turicibacter bilis</name>
    <dbReference type="NCBI Taxonomy" id="2735723"/>
    <lineage>
        <taxon>Bacteria</taxon>
        <taxon>Bacillati</taxon>
        <taxon>Bacillota</taxon>
        <taxon>Erysipelotrichia</taxon>
        <taxon>Erysipelotrichales</taxon>
        <taxon>Turicibacteraceae</taxon>
        <taxon>Turicibacter</taxon>
    </lineage>
</organism>
<dbReference type="InterPro" id="IPR029052">
    <property type="entry name" value="Metallo-depent_PP-like"/>
</dbReference>
<dbReference type="InterPro" id="IPR051158">
    <property type="entry name" value="Metallophosphoesterase_sf"/>
</dbReference>
<keyword evidence="2" id="KW-0378">Hydrolase</keyword>
<protein>
    <submittedName>
        <fullName evidence="5">Metallophosphoesterase</fullName>
    </submittedName>
</protein>
<dbReference type="Pfam" id="PF00149">
    <property type="entry name" value="Metallophos"/>
    <property type="match status" value="1"/>
</dbReference>
<feature type="domain" description="Calcineurin-like phosphoesterase" evidence="3">
    <location>
        <begin position="39"/>
        <end position="225"/>
    </location>
</feature>
<proteinExistence type="predicted"/>
<name>A0A9Q9CPW3_9FIRM</name>
<keyword evidence="1" id="KW-0479">Metal-binding</keyword>
<evidence type="ECO:0000313" key="5">
    <source>
        <dbReference type="EMBL" id="UUF07628.1"/>
    </source>
</evidence>
<evidence type="ECO:0000313" key="7">
    <source>
        <dbReference type="Proteomes" id="UP001058072"/>
    </source>
</evidence>
<dbReference type="GO" id="GO:0016020">
    <property type="term" value="C:membrane"/>
    <property type="evidence" value="ECO:0007669"/>
    <property type="project" value="GOC"/>
</dbReference>
<dbReference type="PANTHER" id="PTHR31302">
    <property type="entry name" value="TRANSMEMBRANE PROTEIN WITH METALLOPHOSPHOESTERASE DOMAIN-RELATED"/>
    <property type="match status" value="1"/>
</dbReference>
<dbReference type="AlphaFoldDB" id="A0A9Q9CPW3"/>
<evidence type="ECO:0000313" key="6">
    <source>
        <dbReference type="Proteomes" id="UP001058016"/>
    </source>
</evidence>